<dbReference type="InterPro" id="IPR018060">
    <property type="entry name" value="HTH_AraC"/>
</dbReference>
<sequence>MDALSHILEDIHLSQAEYLYVSGHGDWLVDLPQQSAVIIYVVTAGQACVYFNDKTLTLDTGAILLIPSGIEHQLGSPDPKHNADQPKRTALQSLLFSGNDNLLIHVGVGHTQAVVLAVRCQIDIEMSKPLLSALPNYFLLHGEADNSAPPWLQLGLQFLGLETERTRPGRDTLLNRLANMFFIECVRDYVEQLPEETESWLTALRDPTLMAALGAIHNQPSHPWTVADLASIACMSRSSFAERFADVIGQPPLSYLSAHRLRIAARHLTQNYESIARISERVGYASEAAFSQAFKRQYDMSPSQYRKESKTQAAD</sequence>
<dbReference type="GO" id="GO:0003700">
    <property type="term" value="F:DNA-binding transcription factor activity"/>
    <property type="evidence" value="ECO:0007669"/>
    <property type="project" value="InterPro"/>
</dbReference>
<dbReference type="InterPro" id="IPR020449">
    <property type="entry name" value="Tscrpt_reg_AraC-type_HTH"/>
</dbReference>
<keyword evidence="3" id="KW-0804">Transcription</keyword>
<evidence type="ECO:0000313" key="5">
    <source>
        <dbReference type="EMBL" id="AXI02197.1"/>
    </source>
</evidence>
<evidence type="ECO:0000259" key="4">
    <source>
        <dbReference type="PROSITE" id="PS01124"/>
    </source>
</evidence>
<dbReference type="SUPFAM" id="SSF46689">
    <property type="entry name" value="Homeodomain-like"/>
    <property type="match status" value="2"/>
</dbReference>
<dbReference type="InterPro" id="IPR018062">
    <property type="entry name" value="HTH_AraC-typ_CS"/>
</dbReference>
<feature type="domain" description="HTH araC/xylS-type" evidence="4">
    <location>
        <begin position="210"/>
        <end position="308"/>
    </location>
</feature>
<dbReference type="OrthoDB" id="9783876at2"/>
<dbReference type="PANTHER" id="PTHR46796:SF7">
    <property type="entry name" value="ARAC FAMILY TRANSCRIPTIONAL REGULATOR"/>
    <property type="match status" value="1"/>
</dbReference>
<proteinExistence type="predicted"/>
<name>A0A345P4I8_9GAMM</name>
<dbReference type="PROSITE" id="PS01124">
    <property type="entry name" value="HTH_ARAC_FAMILY_2"/>
    <property type="match status" value="1"/>
</dbReference>
<protein>
    <submittedName>
        <fullName evidence="5">AraC family transcriptional regulator</fullName>
    </submittedName>
</protein>
<dbReference type="PRINTS" id="PR00032">
    <property type="entry name" value="HTHARAC"/>
</dbReference>
<dbReference type="Pfam" id="PF12852">
    <property type="entry name" value="Cupin_6"/>
    <property type="match status" value="1"/>
</dbReference>
<evidence type="ECO:0000313" key="6">
    <source>
        <dbReference type="Proteomes" id="UP000253940"/>
    </source>
</evidence>
<evidence type="ECO:0000256" key="2">
    <source>
        <dbReference type="ARBA" id="ARBA00023125"/>
    </source>
</evidence>
<evidence type="ECO:0000256" key="1">
    <source>
        <dbReference type="ARBA" id="ARBA00023015"/>
    </source>
</evidence>
<dbReference type="PROSITE" id="PS00041">
    <property type="entry name" value="HTH_ARAC_FAMILY_1"/>
    <property type="match status" value="1"/>
</dbReference>
<keyword evidence="2" id="KW-0238">DNA-binding</keyword>
<keyword evidence="1" id="KW-0805">Transcription regulation</keyword>
<dbReference type="InterPro" id="IPR009057">
    <property type="entry name" value="Homeodomain-like_sf"/>
</dbReference>
<organism evidence="5 6">
    <name type="scientific">Aquirhabdus parva</name>
    <dbReference type="NCBI Taxonomy" id="2283318"/>
    <lineage>
        <taxon>Bacteria</taxon>
        <taxon>Pseudomonadati</taxon>
        <taxon>Pseudomonadota</taxon>
        <taxon>Gammaproteobacteria</taxon>
        <taxon>Moraxellales</taxon>
        <taxon>Moraxellaceae</taxon>
        <taxon>Aquirhabdus</taxon>
    </lineage>
</organism>
<reference evidence="5 6" key="1">
    <citation type="submission" date="2018-07" db="EMBL/GenBank/DDBJ databases">
        <title>Genome sequencing of Moraxellaceae gen. HYN0046.</title>
        <authorList>
            <person name="Kim M."/>
            <person name="Yi H."/>
        </authorList>
    </citation>
    <scope>NUCLEOTIDE SEQUENCE [LARGE SCALE GENOMIC DNA]</scope>
    <source>
        <strain evidence="5 6">HYN0046</strain>
    </source>
</reference>
<dbReference type="GO" id="GO:0043565">
    <property type="term" value="F:sequence-specific DNA binding"/>
    <property type="evidence" value="ECO:0007669"/>
    <property type="project" value="InterPro"/>
</dbReference>
<gene>
    <name evidence="5" type="ORF">HYN46_04625</name>
</gene>
<dbReference type="InterPro" id="IPR050204">
    <property type="entry name" value="AraC_XylS_family_regulators"/>
</dbReference>
<dbReference type="KEGG" id="mbah:HYN46_04625"/>
<dbReference type="SMART" id="SM00342">
    <property type="entry name" value="HTH_ARAC"/>
    <property type="match status" value="1"/>
</dbReference>
<dbReference type="PANTHER" id="PTHR46796">
    <property type="entry name" value="HTH-TYPE TRANSCRIPTIONAL ACTIVATOR RHAS-RELATED"/>
    <property type="match status" value="1"/>
</dbReference>
<accession>A0A345P4I8</accession>
<keyword evidence="6" id="KW-1185">Reference proteome</keyword>
<dbReference type="Pfam" id="PF12833">
    <property type="entry name" value="HTH_18"/>
    <property type="match status" value="1"/>
</dbReference>
<dbReference type="InterPro" id="IPR032783">
    <property type="entry name" value="AraC_lig"/>
</dbReference>
<dbReference type="Gene3D" id="1.10.10.60">
    <property type="entry name" value="Homeodomain-like"/>
    <property type="match status" value="1"/>
</dbReference>
<dbReference type="RefSeq" id="WP_114898307.1">
    <property type="nucleotide sequence ID" value="NZ_CP031222.1"/>
</dbReference>
<dbReference type="SUPFAM" id="SSF51182">
    <property type="entry name" value="RmlC-like cupins"/>
    <property type="match status" value="1"/>
</dbReference>
<dbReference type="EMBL" id="CP031222">
    <property type="protein sequence ID" value="AXI02197.1"/>
    <property type="molecule type" value="Genomic_DNA"/>
</dbReference>
<dbReference type="InterPro" id="IPR011051">
    <property type="entry name" value="RmlC_Cupin_sf"/>
</dbReference>
<dbReference type="AlphaFoldDB" id="A0A345P4I8"/>
<dbReference type="Proteomes" id="UP000253940">
    <property type="component" value="Chromosome"/>
</dbReference>
<evidence type="ECO:0000256" key="3">
    <source>
        <dbReference type="ARBA" id="ARBA00023163"/>
    </source>
</evidence>